<reference evidence="3" key="1">
    <citation type="submission" date="2017-09" db="EMBL/GenBank/DDBJ databases">
        <title>Depth-based differentiation of microbial function through sediment-hosted aquifers and enrichment of novel symbionts in the deep terrestrial subsurface.</title>
        <authorList>
            <person name="Probst A.J."/>
            <person name="Ladd B."/>
            <person name="Jarett J.K."/>
            <person name="Geller-Mcgrath D.E."/>
            <person name="Sieber C.M.K."/>
            <person name="Emerson J.B."/>
            <person name="Anantharaman K."/>
            <person name="Thomas B.C."/>
            <person name="Malmstrom R."/>
            <person name="Stieglmeier M."/>
            <person name="Klingl A."/>
            <person name="Woyke T."/>
            <person name="Ryan C.M."/>
            <person name="Banfield J.F."/>
        </authorList>
    </citation>
    <scope>NUCLEOTIDE SEQUENCE [LARGE SCALE GENOMIC DNA]</scope>
</reference>
<accession>A0A2M7Q6K1</accession>
<dbReference type="AlphaFoldDB" id="A0A2M7Q6K1"/>
<evidence type="ECO:0000256" key="1">
    <source>
        <dbReference type="SAM" id="Phobius"/>
    </source>
</evidence>
<sequence>MEKSSYQINWKWIGIRVLIAMTIFFFILFLGWYFLGYRPEQQLLEDSRKLDESLREFYIHKGLPLPEYLQYLQ</sequence>
<name>A0A2M7Q6K1_9BACT</name>
<organism evidence="2 3">
    <name type="scientific">Candidatus Wolfebacteria bacterium CG_4_10_14_0_8_um_filter_39_64</name>
    <dbReference type="NCBI Taxonomy" id="1975063"/>
    <lineage>
        <taxon>Bacteria</taxon>
        <taxon>Candidatus Wolfeibacteriota</taxon>
    </lineage>
</organism>
<dbReference type="Proteomes" id="UP000228730">
    <property type="component" value="Unassembled WGS sequence"/>
</dbReference>
<gene>
    <name evidence="2" type="ORF">COY97_01215</name>
</gene>
<proteinExistence type="predicted"/>
<evidence type="ECO:0000313" key="2">
    <source>
        <dbReference type="EMBL" id="PIY59003.1"/>
    </source>
</evidence>
<comment type="caution">
    <text evidence="2">The sequence shown here is derived from an EMBL/GenBank/DDBJ whole genome shotgun (WGS) entry which is preliminary data.</text>
</comment>
<evidence type="ECO:0000313" key="3">
    <source>
        <dbReference type="Proteomes" id="UP000228730"/>
    </source>
</evidence>
<dbReference type="EMBL" id="PFKY01000040">
    <property type="protein sequence ID" value="PIY59003.1"/>
    <property type="molecule type" value="Genomic_DNA"/>
</dbReference>
<protein>
    <submittedName>
        <fullName evidence="2">Uncharacterized protein</fullName>
    </submittedName>
</protein>
<feature type="transmembrane region" description="Helical" evidence="1">
    <location>
        <begin position="12"/>
        <end position="35"/>
    </location>
</feature>
<keyword evidence="1" id="KW-1133">Transmembrane helix</keyword>
<keyword evidence="1" id="KW-0472">Membrane</keyword>
<keyword evidence="1" id="KW-0812">Transmembrane</keyword>